<keyword evidence="3" id="KW-1185">Reference proteome</keyword>
<protein>
    <submittedName>
        <fullName evidence="2">Uncharacterized protein</fullName>
    </submittedName>
</protein>
<dbReference type="Proteomes" id="UP000288623">
    <property type="component" value="Unassembled WGS sequence"/>
</dbReference>
<dbReference type="OrthoDB" id="2390171at2"/>
<evidence type="ECO:0000256" key="1">
    <source>
        <dbReference type="SAM" id="Coils"/>
    </source>
</evidence>
<name>A0A433RXP9_9BACL</name>
<reference evidence="2 3" key="1">
    <citation type="submission" date="2014-11" db="EMBL/GenBank/DDBJ databases">
        <title>Genome sequence and analysis of novel Kurthia sp.</title>
        <authorList>
            <person name="Lawson J.N."/>
            <person name="Gonzalez J.E."/>
            <person name="Rinauldi L."/>
            <person name="Xuan Z."/>
            <person name="Firman A."/>
            <person name="Shaddox L."/>
            <person name="Trudeau A."/>
            <person name="Shah S."/>
            <person name="Reiman D."/>
        </authorList>
    </citation>
    <scope>NUCLEOTIDE SEQUENCE [LARGE SCALE GENOMIC DNA]</scope>
    <source>
        <strain evidence="2 3">3B1D</strain>
    </source>
</reference>
<gene>
    <name evidence="2" type="ORF">QI30_02385</name>
</gene>
<keyword evidence="1" id="KW-0175">Coiled coil</keyword>
<accession>A0A433RXP9</accession>
<feature type="coiled-coil region" evidence="1">
    <location>
        <begin position="34"/>
        <end position="63"/>
    </location>
</feature>
<comment type="caution">
    <text evidence="2">The sequence shown here is derived from an EMBL/GenBank/DDBJ whole genome shotgun (WGS) entry which is preliminary data.</text>
</comment>
<evidence type="ECO:0000313" key="2">
    <source>
        <dbReference type="EMBL" id="RUS58019.1"/>
    </source>
</evidence>
<proteinExistence type="predicted"/>
<organism evidence="2 3">
    <name type="scientific">Candidatus Kurthia intestinigallinarum</name>
    <dbReference type="NCBI Taxonomy" id="1562256"/>
    <lineage>
        <taxon>Bacteria</taxon>
        <taxon>Bacillati</taxon>
        <taxon>Bacillota</taxon>
        <taxon>Bacilli</taxon>
        <taxon>Bacillales</taxon>
        <taxon>Caryophanaceae</taxon>
        <taxon>Kurthia</taxon>
    </lineage>
</organism>
<dbReference type="AlphaFoldDB" id="A0A433RXP9"/>
<dbReference type="RefSeq" id="WP_126989353.1">
    <property type="nucleotide sequence ID" value="NZ_JTFC01000008.1"/>
</dbReference>
<sequence length="84" mass="9954">MFWLAIVLIVAISVTGGIIEKIIKSKERTQKMEIEMMREQIKLEELKYKNYQLETDKMRLELKQDLKNAPTKDELLNVDLTKQD</sequence>
<evidence type="ECO:0000313" key="3">
    <source>
        <dbReference type="Proteomes" id="UP000288623"/>
    </source>
</evidence>
<dbReference type="EMBL" id="JTFC01000008">
    <property type="protein sequence ID" value="RUS58019.1"/>
    <property type="molecule type" value="Genomic_DNA"/>
</dbReference>